<name>A0ABV2WUJ3_9NOCA</name>
<dbReference type="RefSeq" id="WP_356957568.1">
    <property type="nucleotide sequence ID" value="NZ_JBEYBD010000010.1"/>
</dbReference>
<gene>
    <name evidence="3" type="ORF">ABZ510_22135</name>
</gene>
<accession>A0ABV2WUJ3</accession>
<keyword evidence="4" id="KW-1185">Reference proteome</keyword>
<dbReference type="Proteomes" id="UP001550628">
    <property type="component" value="Unassembled WGS sequence"/>
</dbReference>
<comment type="caution">
    <text evidence="3">The sequence shown here is derived from an EMBL/GenBank/DDBJ whole genome shotgun (WGS) entry which is preliminary data.</text>
</comment>
<evidence type="ECO:0000313" key="4">
    <source>
        <dbReference type="Proteomes" id="UP001550628"/>
    </source>
</evidence>
<evidence type="ECO:0000256" key="1">
    <source>
        <dbReference type="SAM" id="MobiDB-lite"/>
    </source>
</evidence>
<protein>
    <submittedName>
        <fullName evidence="3">Uncharacterized protein</fullName>
    </submittedName>
</protein>
<sequence>MALTGALMIAVAGPAAADTTLSIESAHVAGTEPDSPLVVRVNYMCKPGEANEVMVTAEVDHDEGEVSRGWTEAVCDGEFGPQTIEVPSFAEAGGDPRESELDPSPGYRKGQKLWLTVELLKTPKIGDSEVVDTIVRHVTIE</sequence>
<evidence type="ECO:0000313" key="3">
    <source>
        <dbReference type="EMBL" id="MEU1954553.1"/>
    </source>
</evidence>
<dbReference type="EMBL" id="JBEYBF010000016">
    <property type="protein sequence ID" value="MEU1954553.1"/>
    <property type="molecule type" value="Genomic_DNA"/>
</dbReference>
<proteinExistence type="predicted"/>
<organism evidence="3 4">
    <name type="scientific">Nocardia rhamnosiphila</name>
    <dbReference type="NCBI Taxonomy" id="426716"/>
    <lineage>
        <taxon>Bacteria</taxon>
        <taxon>Bacillati</taxon>
        <taxon>Actinomycetota</taxon>
        <taxon>Actinomycetes</taxon>
        <taxon>Mycobacteriales</taxon>
        <taxon>Nocardiaceae</taxon>
        <taxon>Nocardia</taxon>
    </lineage>
</organism>
<reference evidence="3 4" key="1">
    <citation type="submission" date="2024-06" db="EMBL/GenBank/DDBJ databases">
        <title>The Natural Products Discovery Center: Release of the First 8490 Sequenced Strains for Exploring Actinobacteria Biosynthetic Diversity.</title>
        <authorList>
            <person name="Kalkreuter E."/>
            <person name="Kautsar S.A."/>
            <person name="Yang D."/>
            <person name="Bader C.D."/>
            <person name="Teijaro C.N."/>
            <person name="Fluegel L."/>
            <person name="Davis C.M."/>
            <person name="Simpson J.R."/>
            <person name="Lauterbach L."/>
            <person name="Steele A.D."/>
            <person name="Gui C."/>
            <person name="Meng S."/>
            <person name="Li G."/>
            <person name="Viehrig K."/>
            <person name="Ye F."/>
            <person name="Su P."/>
            <person name="Kiefer A.F."/>
            <person name="Nichols A."/>
            <person name="Cepeda A.J."/>
            <person name="Yan W."/>
            <person name="Fan B."/>
            <person name="Jiang Y."/>
            <person name="Adhikari A."/>
            <person name="Zheng C.-J."/>
            <person name="Schuster L."/>
            <person name="Cowan T.M."/>
            <person name="Smanski M.J."/>
            <person name="Chevrette M.G."/>
            <person name="De Carvalho L.P.S."/>
            <person name="Shen B."/>
        </authorList>
    </citation>
    <scope>NUCLEOTIDE SEQUENCE [LARGE SCALE GENOMIC DNA]</scope>
    <source>
        <strain evidence="3 4">NPDC019708</strain>
    </source>
</reference>
<feature type="chain" id="PRO_5047340362" evidence="2">
    <location>
        <begin position="18"/>
        <end position="141"/>
    </location>
</feature>
<feature type="signal peptide" evidence="2">
    <location>
        <begin position="1"/>
        <end position="17"/>
    </location>
</feature>
<keyword evidence="2" id="KW-0732">Signal</keyword>
<feature type="region of interest" description="Disordered" evidence="1">
    <location>
        <begin position="87"/>
        <end position="107"/>
    </location>
</feature>
<evidence type="ECO:0000256" key="2">
    <source>
        <dbReference type="SAM" id="SignalP"/>
    </source>
</evidence>